<dbReference type="NCBIfam" id="TIGR00654">
    <property type="entry name" value="PhzF_family"/>
    <property type="match status" value="1"/>
</dbReference>
<accession>A0A2U1T632</accession>
<dbReference type="PANTHER" id="PTHR13774">
    <property type="entry name" value="PHENAZINE BIOSYNTHESIS PROTEIN"/>
    <property type="match status" value="1"/>
</dbReference>
<dbReference type="InterPro" id="IPR003719">
    <property type="entry name" value="Phenazine_PhzF-like"/>
</dbReference>
<proteinExistence type="predicted"/>
<dbReference type="GO" id="GO:0005737">
    <property type="term" value="C:cytoplasm"/>
    <property type="evidence" value="ECO:0007669"/>
    <property type="project" value="TreeGrafter"/>
</dbReference>
<name>A0A2U1T632_9CORY</name>
<organism evidence="2 3">
    <name type="scientific">Corynebacterium yudongzhengii</name>
    <dbReference type="NCBI Taxonomy" id="2080740"/>
    <lineage>
        <taxon>Bacteria</taxon>
        <taxon>Bacillati</taxon>
        <taxon>Actinomycetota</taxon>
        <taxon>Actinomycetes</taxon>
        <taxon>Mycobacteriales</taxon>
        <taxon>Corynebacteriaceae</taxon>
        <taxon>Corynebacterium</taxon>
    </lineage>
</organism>
<dbReference type="KEGG" id="cyz:C3B44_06360"/>
<dbReference type="PANTHER" id="PTHR13774:SF32">
    <property type="entry name" value="ANTISENSE-ENHANCING SEQUENCE 1"/>
    <property type="match status" value="1"/>
</dbReference>
<comment type="caution">
    <text evidence="2">The sequence shown here is derived from an EMBL/GenBank/DDBJ whole genome shotgun (WGS) entry which is preliminary data.</text>
</comment>
<evidence type="ECO:0000313" key="2">
    <source>
        <dbReference type="EMBL" id="PWC01480.1"/>
    </source>
</evidence>
<dbReference type="RefSeq" id="WP_108431633.1">
    <property type="nucleotide sequence ID" value="NZ_CP026947.1"/>
</dbReference>
<dbReference type="Proteomes" id="UP000244989">
    <property type="component" value="Unassembled WGS sequence"/>
</dbReference>
<gene>
    <name evidence="2" type="ORF">DF222_07445</name>
</gene>
<dbReference type="Gene3D" id="3.10.310.10">
    <property type="entry name" value="Diaminopimelate Epimerase, Chain A, domain 1"/>
    <property type="match status" value="2"/>
</dbReference>
<dbReference type="OrthoDB" id="9788221at2"/>
<protein>
    <submittedName>
        <fullName evidence="2">PhzF family phenazine biosynthesis protein</fullName>
    </submittedName>
</protein>
<dbReference type="AlphaFoldDB" id="A0A2U1T632"/>
<keyword evidence="3" id="KW-1185">Reference proteome</keyword>
<evidence type="ECO:0000256" key="1">
    <source>
        <dbReference type="PIRSR" id="PIRSR016184-1"/>
    </source>
</evidence>
<dbReference type="PIRSF" id="PIRSF016184">
    <property type="entry name" value="PhzC_PhzF"/>
    <property type="match status" value="1"/>
</dbReference>
<dbReference type="SUPFAM" id="SSF54506">
    <property type="entry name" value="Diaminopimelate epimerase-like"/>
    <property type="match status" value="1"/>
</dbReference>
<sequence>MAAQLDFLELDVFVSGAFTGNPLAVVAGADALDTSMMQRIASWTNFSETTFILTPRDPNADYRVRIFTPARELPFAGHPTLGTAKAWLELGGTPRKPGVLMQECESGTVAVRVDGEQLAFAAPPLTKCGPLSAAELDRVAKSLGLGMKEIHAAAWGDNGPGWIMVQVADVDTLRALSYSGELKLGVVALTGRDDPLYEVRGFRPEYEDPVTGSLNAALAQWMRSREIAPASYTAVQGMQVGRAGRIDVRDDGDQIWVGGRVSVRVRGVLDLGG</sequence>
<reference evidence="3" key="1">
    <citation type="submission" date="2018-04" db="EMBL/GenBank/DDBJ databases">
        <authorList>
            <person name="Liu S."/>
            <person name="Wang Z."/>
            <person name="Li J."/>
        </authorList>
    </citation>
    <scope>NUCLEOTIDE SEQUENCE [LARGE SCALE GENOMIC DNA]</scope>
    <source>
        <strain evidence="3">2189</strain>
    </source>
</reference>
<feature type="active site" evidence="1">
    <location>
        <position position="48"/>
    </location>
</feature>
<evidence type="ECO:0000313" key="3">
    <source>
        <dbReference type="Proteomes" id="UP000244989"/>
    </source>
</evidence>
<dbReference type="GO" id="GO:0016853">
    <property type="term" value="F:isomerase activity"/>
    <property type="evidence" value="ECO:0007669"/>
    <property type="project" value="TreeGrafter"/>
</dbReference>
<dbReference type="EMBL" id="QEEZ01000012">
    <property type="protein sequence ID" value="PWC01480.1"/>
    <property type="molecule type" value="Genomic_DNA"/>
</dbReference>
<dbReference type="Pfam" id="PF02567">
    <property type="entry name" value="PhzC-PhzF"/>
    <property type="match status" value="1"/>
</dbReference>